<dbReference type="GeneID" id="25283080"/>
<accession>A0A072P6R3</accession>
<dbReference type="VEuPathDB" id="FungiDB:A1O9_08167"/>
<protein>
    <submittedName>
        <fullName evidence="2">Uncharacterized protein</fullName>
    </submittedName>
</protein>
<feature type="region of interest" description="Disordered" evidence="1">
    <location>
        <begin position="63"/>
        <end position="83"/>
    </location>
</feature>
<proteinExistence type="predicted"/>
<evidence type="ECO:0000256" key="1">
    <source>
        <dbReference type="SAM" id="MobiDB-lite"/>
    </source>
</evidence>
<keyword evidence="3" id="KW-1185">Reference proteome</keyword>
<dbReference type="Proteomes" id="UP000027920">
    <property type="component" value="Unassembled WGS sequence"/>
</dbReference>
<reference evidence="2 3" key="1">
    <citation type="submission" date="2013-03" db="EMBL/GenBank/DDBJ databases">
        <title>The Genome Sequence of Exophiala aquamarina CBS 119918.</title>
        <authorList>
            <consortium name="The Broad Institute Genomics Platform"/>
            <person name="Cuomo C."/>
            <person name="de Hoog S."/>
            <person name="Gorbushina A."/>
            <person name="Walker B."/>
            <person name="Young S.K."/>
            <person name="Zeng Q."/>
            <person name="Gargeya S."/>
            <person name="Fitzgerald M."/>
            <person name="Haas B."/>
            <person name="Abouelleil A."/>
            <person name="Allen A.W."/>
            <person name="Alvarado L."/>
            <person name="Arachchi H.M."/>
            <person name="Berlin A.M."/>
            <person name="Chapman S.B."/>
            <person name="Gainer-Dewar J."/>
            <person name="Goldberg J."/>
            <person name="Griggs A."/>
            <person name="Gujja S."/>
            <person name="Hansen M."/>
            <person name="Howarth C."/>
            <person name="Imamovic A."/>
            <person name="Ireland A."/>
            <person name="Larimer J."/>
            <person name="McCowan C."/>
            <person name="Murphy C."/>
            <person name="Pearson M."/>
            <person name="Poon T.W."/>
            <person name="Priest M."/>
            <person name="Roberts A."/>
            <person name="Saif S."/>
            <person name="Shea T."/>
            <person name="Sisk P."/>
            <person name="Sykes S."/>
            <person name="Wortman J."/>
            <person name="Nusbaum C."/>
            <person name="Birren B."/>
        </authorList>
    </citation>
    <scope>NUCLEOTIDE SEQUENCE [LARGE SCALE GENOMIC DNA]</scope>
    <source>
        <strain evidence="2 3">CBS 119918</strain>
    </source>
</reference>
<evidence type="ECO:0000313" key="3">
    <source>
        <dbReference type="Proteomes" id="UP000027920"/>
    </source>
</evidence>
<gene>
    <name evidence="2" type="ORF">A1O9_08167</name>
</gene>
<organism evidence="2 3">
    <name type="scientific">Exophiala aquamarina CBS 119918</name>
    <dbReference type="NCBI Taxonomy" id="1182545"/>
    <lineage>
        <taxon>Eukaryota</taxon>
        <taxon>Fungi</taxon>
        <taxon>Dikarya</taxon>
        <taxon>Ascomycota</taxon>
        <taxon>Pezizomycotina</taxon>
        <taxon>Eurotiomycetes</taxon>
        <taxon>Chaetothyriomycetidae</taxon>
        <taxon>Chaetothyriales</taxon>
        <taxon>Herpotrichiellaceae</taxon>
        <taxon>Exophiala</taxon>
    </lineage>
</organism>
<dbReference type="EMBL" id="AMGV01000007">
    <property type="protein sequence ID" value="KEF55417.1"/>
    <property type="molecule type" value="Genomic_DNA"/>
</dbReference>
<name>A0A072P6R3_9EURO</name>
<comment type="caution">
    <text evidence="2">The sequence shown here is derived from an EMBL/GenBank/DDBJ whole genome shotgun (WGS) entry which is preliminary data.</text>
</comment>
<sequence length="96" mass="10623">MTIRNSNVYEDHSLGLYTEDLSWTAQHDEAQPIEKKQIENLTTTTTDNRIISGFRRTVALSRGRHPSHQLSPHGHVKSSSGSSCAVNLDTTCGSLE</sequence>
<dbReference type="HOGENOM" id="CLU_2359750_0_0_1"/>
<dbReference type="RefSeq" id="XP_013258007.1">
    <property type="nucleotide sequence ID" value="XM_013402553.1"/>
</dbReference>
<dbReference type="AlphaFoldDB" id="A0A072P6R3"/>
<evidence type="ECO:0000313" key="2">
    <source>
        <dbReference type="EMBL" id="KEF55417.1"/>
    </source>
</evidence>